<gene>
    <name evidence="1" type="ORF">DEVEQU_01936</name>
</gene>
<sequence length="120" mass="12272">MRFHGVVIGATMAVLAGAPTQGQEQCLAADAPATLTGFLVTGIFPGPPEFGSVQKGDAPYEAQFLYMLEPVCTGAVGPLQIVQLACADTPLAAGEAIAVSGTLFEAHTGYHRAPLLLACD</sequence>
<evidence type="ECO:0000313" key="2">
    <source>
        <dbReference type="Proteomes" id="UP000268844"/>
    </source>
</evidence>
<keyword evidence="2" id="KW-1185">Reference proteome</keyword>
<dbReference type="EMBL" id="UZWD01000025">
    <property type="protein sequence ID" value="VDS04796.1"/>
    <property type="molecule type" value="Genomic_DNA"/>
</dbReference>
<evidence type="ECO:0000313" key="1">
    <source>
        <dbReference type="EMBL" id="VDS04796.1"/>
    </source>
</evidence>
<name>A0A3S5D3E9_9HYPH</name>
<dbReference type="RefSeq" id="WP_126150346.1">
    <property type="nucleotide sequence ID" value="NZ_JBHTMH010000001.1"/>
</dbReference>
<organism evidence="1 2">
    <name type="scientific">Devosia equisanguinis</name>
    <dbReference type="NCBI Taxonomy" id="2490941"/>
    <lineage>
        <taxon>Bacteria</taxon>
        <taxon>Pseudomonadati</taxon>
        <taxon>Pseudomonadota</taxon>
        <taxon>Alphaproteobacteria</taxon>
        <taxon>Hyphomicrobiales</taxon>
        <taxon>Devosiaceae</taxon>
        <taxon>Devosia</taxon>
    </lineage>
</organism>
<dbReference type="Proteomes" id="UP000268844">
    <property type="component" value="Unassembled WGS sequence"/>
</dbReference>
<dbReference type="OrthoDB" id="1522627at2"/>
<accession>A0A3S5D3E9</accession>
<dbReference type="AlphaFoldDB" id="A0A3S5D3E9"/>
<reference evidence="1 2" key="1">
    <citation type="submission" date="2018-12" db="EMBL/GenBank/DDBJ databases">
        <authorList>
            <person name="Criscuolo A."/>
        </authorList>
    </citation>
    <scope>NUCLEOTIDE SEQUENCE [LARGE SCALE GENOMIC DNA]</scope>
    <source>
        <strain evidence="1">ACIP1116281</strain>
    </source>
</reference>
<protein>
    <recommendedName>
        <fullName evidence="3">DUF4431 domain-containing protein</fullName>
    </recommendedName>
</protein>
<evidence type="ECO:0008006" key="3">
    <source>
        <dbReference type="Google" id="ProtNLM"/>
    </source>
</evidence>
<proteinExistence type="predicted"/>